<dbReference type="Proteomes" id="UP000186218">
    <property type="component" value="Unassembled WGS sequence"/>
</dbReference>
<dbReference type="RefSeq" id="WP_076482689.1">
    <property type="nucleotide sequence ID" value="NZ_FTNT01000014.1"/>
</dbReference>
<dbReference type="AlphaFoldDB" id="A0A1N7HBL0"/>
<evidence type="ECO:0000313" key="3">
    <source>
        <dbReference type="Proteomes" id="UP000186218"/>
    </source>
</evidence>
<protein>
    <submittedName>
        <fullName evidence="2">Uncharacterized protein</fullName>
    </submittedName>
</protein>
<evidence type="ECO:0000256" key="1">
    <source>
        <dbReference type="SAM" id="MobiDB-lite"/>
    </source>
</evidence>
<evidence type="ECO:0000313" key="2">
    <source>
        <dbReference type="EMBL" id="SIS22068.1"/>
    </source>
</evidence>
<feature type="region of interest" description="Disordered" evidence="1">
    <location>
        <begin position="55"/>
        <end position="75"/>
    </location>
</feature>
<name>A0A1N7HBL0_9NOCA</name>
<keyword evidence="3" id="KW-1185">Reference proteome</keyword>
<proteinExistence type="predicted"/>
<reference evidence="2 3" key="1">
    <citation type="submission" date="2017-01" db="EMBL/GenBank/DDBJ databases">
        <authorList>
            <person name="Mah S.A."/>
            <person name="Swanson W.J."/>
            <person name="Moy G.W."/>
            <person name="Vacquier V.D."/>
        </authorList>
    </citation>
    <scope>NUCLEOTIDE SEQUENCE [LARGE SCALE GENOMIC DNA]</scope>
    <source>
        <strain evidence="2 3">CPCC 203464</strain>
    </source>
</reference>
<organism evidence="2 3">
    <name type="scientific">Williamsia sterculiae</name>
    <dbReference type="NCBI Taxonomy" id="1344003"/>
    <lineage>
        <taxon>Bacteria</taxon>
        <taxon>Bacillati</taxon>
        <taxon>Actinomycetota</taxon>
        <taxon>Actinomycetes</taxon>
        <taxon>Mycobacteriales</taxon>
        <taxon>Nocardiaceae</taxon>
        <taxon>Williamsia</taxon>
    </lineage>
</organism>
<gene>
    <name evidence="2" type="ORF">SAMN05445060_3885</name>
</gene>
<dbReference type="OrthoDB" id="4737969at2"/>
<feature type="compositionally biased region" description="Gly residues" evidence="1">
    <location>
        <begin position="61"/>
        <end position="75"/>
    </location>
</feature>
<sequence>MAEYRVLNPTGDVVDQKDFDNADDAYAWFRDTKAANDDLGWRIEVNQDGSWAFFDDSEGGSVSGGGGAVPGGPTS</sequence>
<accession>A0A1N7HBL0</accession>
<dbReference type="EMBL" id="FTNT01000014">
    <property type="protein sequence ID" value="SIS22068.1"/>
    <property type="molecule type" value="Genomic_DNA"/>
</dbReference>